<evidence type="ECO:0008006" key="5">
    <source>
        <dbReference type="Google" id="ProtNLM"/>
    </source>
</evidence>
<dbReference type="InterPro" id="IPR041443">
    <property type="entry name" value="Exop_C"/>
</dbReference>
<dbReference type="EMBL" id="BMYZ01000001">
    <property type="protein sequence ID" value="GGY73452.1"/>
    <property type="molecule type" value="Genomic_DNA"/>
</dbReference>
<name>A0ABQ3B4F7_9GAMM</name>
<dbReference type="InterPro" id="IPR008979">
    <property type="entry name" value="Galactose-bd-like_sf"/>
</dbReference>
<dbReference type="PANTHER" id="PTHR30383:SF32">
    <property type="entry name" value="SGNH-HYDROLASE"/>
    <property type="match status" value="1"/>
</dbReference>
<evidence type="ECO:0000259" key="1">
    <source>
        <dbReference type="Pfam" id="PF13472"/>
    </source>
</evidence>
<dbReference type="InterPro" id="IPR036514">
    <property type="entry name" value="SGNH_hydro_sf"/>
</dbReference>
<dbReference type="Pfam" id="PF13472">
    <property type="entry name" value="Lipase_GDSL_2"/>
    <property type="match status" value="1"/>
</dbReference>
<dbReference type="InterPro" id="IPR051532">
    <property type="entry name" value="Ester_Hydrolysis_Enzymes"/>
</dbReference>
<dbReference type="Gene3D" id="3.40.50.1110">
    <property type="entry name" value="SGNH hydrolase"/>
    <property type="match status" value="1"/>
</dbReference>
<accession>A0ABQ3B4F7</accession>
<organism evidence="3 4">
    <name type="scientific">Cellvibrio zantedeschiae</name>
    <dbReference type="NCBI Taxonomy" id="1237077"/>
    <lineage>
        <taxon>Bacteria</taxon>
        <taxon>Pseudomonadati</taxon>
        <taxon>Pseudomonadota</taxon>
        <taxon>Gammaproteobacteria</taxon>
        <taxon>Cellvibrionales</taxon>
        <taxon>Cellvibrionaceae</taxon>
        <taxon>Cellvibrio</taxon>
    </lineage>
</organism>
<dbReference type="SUPFAM" id="SSF52266">
    <property type="entry name" value="SGNH hydrolase"/>
    <property type="match status" value="1"/>
</dbReference>
<keyword evidence="4" id="KW-1185">Reference proteome</keyword>
<dbReference type="Proteomes" id="UP000619761">
    <property type="component" value="Unassembled WGS sequence"/>
</dbReference>
<dbReference type="Pfam" id="PF18559">
    <property type="entry name" value="Exop_C"/>
    <property type="match status" value="1"/>
</dbReference>
<protein>
    <recommendedName>
        <fullName evidence="5">1,4-beta-D-glucan glucohydrolase</fullName>
    </recommendedName>
</protein>
<proteinExistence type="predicted"/>
<feature type="domain" description="ExoP galactose-binding-like" evidence="2">
    <location>
        <begin position="54"/>
        <end position="200"/>
    </location>
</feature>
<dbReference type="InterPro" id="IPR013830">
    <property type="entry name" value="SGNH_hydro"/>
</dbReference>
<gene>
    <name evidence="3" type="ORF">GCM10011613_18230</name>
</gene>
<evidence type="ECO:0000313" key="4">
    <source>
        <dbReference type="Proteomes" id="UP000619761"/>
    </source>
</evidence>
<sequence length="432" mass="47833">MSCNHTGQKTVEKKSSNVNQAATTQGLNLYSGQTNPNIRVVIESPVAQQVLEGSSAKVSKIAGSSAPNSDVSVTKTDKSASADALTFAWKDSWRAALNFEANAPLDLADYMQAGVVNFHLNVIELAKGGLAFKAKCVGSSCERKIPYVLDGRELAGKGWQHLSVPLKCFAQDGDNFSGVRLPFALETGGEGKLAIANVNIQKTGNTNVTCPDYKTVAVTPSMLNEWWSISWWLPRHLQKLEEIKVRKNAQVIFIGDSITQGWEKDGFNVFNHNYEKYNAVALGFGGDRTENVLWRLLHGEVDGLNPKVAVLMFGTNNTGHRQEKPELTAAGIKRDIEELQKRLPNTKILLLAIFPRDEKPEGELRQINNRVNAIISTFADNKKIYFLDINKSFLDDKGNLPKEIMPDLLHPNEKGYEIWAKAMEPTLLKLLK</sequence>
<evidence type="ECO:0000313" key="3">
    <source>
        <dbReference type="EMBL" id="GGY73452.1"/>
    </source>
</evidence>
<comment type="caution">
    <text evidence="3">The sequence shown here is derived from an EMBL/GenBank/DDBJ whole genome shotgun (WGS) entry which is preliminary data.</text>
</comment>
<dbReference type="SUPFAM" id="SSF49785">
    <property type="entry name" value="Galactose-binding domain-like"/>
    <property type="match status" value="1"/>
</dbReference>
<feature type="domain" description="SGNH hydrolase-type esterase" evidence="1">
    <location>
        <begin position="253"/>
        <end position="418"/>
    </location>
</feature>
<dbReference type="Gene3D" id="2.60.120.430">
    <property type="entry name" value="Galactose-binding lectin"/>
    <property type="match status" value="1"/>
</dbReference>
<evidence type="ECO:0000259" key="2">
    <source>
        <dbReference type="Pfam" id="PF18559"/>
    </source>
</evidence>
<reference evidence="4" key="1">
    <citation type="journal article" date="2019" name="Int. J. Syst. Evol. Microbiol.">
        <title>The Global Catalogue of Microorganisms (GCM) 10K type strain sequencing project: providing services to taxonomists for standard genome sequencing and annotation.</title>
        <authorList>
            <consortium name="The Broad Institute Genomics Platform"/>
            <consortium name="The Broad Institute Genome Sequencing Center for Infectious Disease"/>
            <person name="Wu L."/>
            <person name="Ma J."/>
        </authorList>
    </citation>
    <scope>NUCLEOTIDE SEQUENCE [LARGE SCALE GENOMIC DNA]</scope>
    <source>
        <strain evidence="4">KCTC 32239</strain>
    </source>
</reference>
<dbReference type="PANTHER" id="PTHR30383">
    <property type="entry name" value="THIOESTERASE 1/PROTEASE 1/LYSOPHOSPHOLIPASE L1"/>
    <property type="match status" value="1"/>
</dbReference>